<dbReference type="CDD" id="cd21176">
    <property type="entry name" value="LPMO_auxiliary-like"/>
    <property type="match status" value="1"/>
</dbReference>
<keyword evidence="7" id="KW-0449">Lipoprotein</keyword>
<sequence>MHLPNTLLTTLLLPLLTTAHFVMHYPTSRNGDDDEIEVKSPCSGLGLSSNRTTVSLPSFPIALEMGHDETVIQVLLSLSDDPSSEADFNVTLERTFQQDGLGAFCLPEVRVPESAGLRDGANATLQVVTDAEGGGGLYVLFLNQSSNPAQTTTDHSVSTQQCADITFTSAPQPLPSSCKNNTGVTASALPANDNINANDSNAEGQPQASGSGSAGASGSGSAASATSSGNGAAVQTAAVAAAVAGWGVIGAGVVGAVALL</sequence>
<dbReference type="PANTHER" id="PTHR34992">
    <property type="entry name" value="HYPHAL ANASTAMOSIS-7 PROTEIN"/>
    <property type="match status" value="1"/>
</dbReference>
<dbReference type="InParanoid" id="W2RUM7"/>
<keyword evidence="2" id="KW-1003">Cell membrane</keyword>
<keyword evidence="6" id="KW-0325">Glycoprotein</keyword>
<keyword evidence="5 9" id="KW-0472">Membrane</keyword>
<accession>W2RUM7</accession>
<feature type="compositionally biased region" description="Low complexity" evidence="8">
    <location>
        <begin position="191"/>
        <end position="211"/>
    </location>
</feature>
<evidence type="ECO:0000259" key="11">
    <source>
        <dbReference type="Pfam" id="PF20238"/>
    </source>
</evidence>
<gene>
    <name evidence="12" type="ORF">HMPREF1541_04285</name>
</gene>
<comment type="subcellular location">
    <subcellularLocation>
        <location evidence="1">Cell membrane</location>
        <topology evidence="1">Lipid-anchor</topology>
        <topology evidence="1">GPI-anchor</topology>
    </subcellularLocation>
</comment>
<proteinExistence type="predicted"/>
<dbReference type="GO" id="GO:0098552">
    <property type="term" value="C:side of membrane"/>
    <property type="evidence" value="ECO:0007669"/>
    <property type="project" value="UniProtKB-KW"/>
</dbReference>
<keyword evidence="9" id="KW-1133">Transmembrane helix</keyword>
<organism evidence="12 13">
    <name type="scientific">Cyphellophora europaea (strain CBS 101466)</name>
    <name type="common">Phialophora europaea</name>
    <dbReference type="NCBI Taxonomy" id="1220924"/>
    <lineage>
        <taxon>Eukaryota</taxon>
        <taxon>Fungi</taxon>
        <taxon>Dikarya</taxon>
        <taxon>Ascomycota</taxon>
        <taxon>Pezizomycotina</taxon>
        <taxon>Eurotiomycetes</taxon>
        <taxon>Chaetothyriomycetidae</taxon>
        <taxon>Chaetothyriales</taxon>
        <taxon>Cyphellophoraceae</taxon>
        <taxon>Cyphellophora</taxon>
    </lineage>
</organism>
<evidence type="ECO:0000256" key="10">
    <source>
        <dbReference type="SAM" id="SignalP"/>
    </source>
</evidence>
<reference evidence="12 13" key="1">
    <citation type="submission" date="2013-03" db="EMBL/GenBank/DDBJ databases">
        <title>The Genome Sequence of Phialophora europaea CBS 101466.</title>
        <authorList>
            <consortium name="The Broad Institute Genomics Platform"/>
            <person name="Cuomo C."/>
            <person name="de Hoog S."/>
            <person name="Gorbushina A."/>
            <person name="Walker B."/>
            <person name="Young S.K."/>
            <person name="Zeng Q."/>
            <person name="Gargeya S."/>
            <person name="Fitzgerald M."/>
            <person name="Haas B."/>
            <person name="Abouelleil A."/>
            <person name="Allen A.W."/>
            <person name="Alvarado L."/>
            <person name="Arachchi H.M."/>
            <person name="Berlin A.M."/>
            <person name="Chapman S.B."/>
            <person name="Gainer-Dewar J."/>
            <person name="Goldberg J."/>
            <person name="Griggs A."/>
            <person name="Gujja S."/>
            <person name="Hansen M."/>
            <person name="Howarth C."/>
            <person name="Imamovic A."/>
            <person name="Ireland A."/>
            <person name="Larimer J."/>
            <person name="McCowan C."/>
            <person name="Murphy C."/>
            <person name="Pearson M."/>
            <person name="Poon T.W."/>
            <person name="Priest M."/>
            <person name="Roberts A."/>
            <person name="Saif S."/>
            <person name="Shea T."/>
            <person name="Sisk P."/>
            <person name="Sykes S."/>
            <person name="Wortman J."/>
            <person name="Nusbaum C."/>
            <person name="Birren B."/>
        </authorList>
    </citation>
    <scope>NUCLEOTIDE SEQUENCE [LARGE SCALE GENOMIC DNA]</scope>
    <source>
        <strain evidence="12 13">CBS 101466</strain>
    </source>
</reference>
<evidence type="ECO:0000256" key="6">
    <source>
        <dbReference type="ARBA" id="ARBA00023180"/>
    </source>
</evidence>
<evidence type="ECO:0000256" key="5">
    <source>
        <dbReference type="ARBA" id="ARBA00023136"/>
    </source>
</evidence>
<evidence type="ECO:0000256" key="4">
    <source>
        <dbReference type="ARBA" id="ARBA00022729"/>
    </source>
</evidence>
<dbReference type="EMBL" id="KB822720">
    <property type="protein sequence ID" value="ETN40010.1"/>
    <property type="molecule type" value="Genomic_DNA"/>
</dbReference>
<feature type="domain" description="Copper acquisition factor BIM1-like" evidence="11">
    <location>
        <begin position="19"/>
        <end position="183"/>
    </location>
</feature>
<dbReference type="InterPro" id="IPR046530">
    <property type="entry name" value="BIM1-like_dom"/>
</dbReference>
<keyword evidence="4 10" id="KW-0732">Signal</keyword>
<dbReference type="OrthoDB" id="2146436at2759"/>
<evidence type="ECO:0000256" key="1">
    <source>
        <dbReference type="ARBA" id="ARBA00004609"/>
    </source>
</evidence>
<evidence type="ECO:0000256" key="3">
    <source>
        <dbReference type="ARBA" id="ARBA00022622"/>
    </source>
</evidence>
<dbReference type="GeneID" id="19971624"/>
<evidence type="ECO:0000313" key="12">
    <source>
        <dbReference type="EMBL" id="ETN40010.1"/>
    </source>
</evidence>
<dbReference type="GO" id="GO:0005886">
    <property type="term" value="C:plasma membrane"/>
    <property type="evidence" value="ECO:0007669"/>
    <property type="project" value="UniProtKB-SubCell"/>
</dbReference>
<dbReference type="VEuPathDB" id="FungiDB:HMPREF1541_04285"/>
<feature type="chain" id="PRO_5004825149" description="Copper acquisition factor BIM1-like domain-containing protein" evidence="10">
    <location>
        <begin position="20"/>
        <end position="260"/>
    </location>
</feature>
<keyword evidence="3" id="KW-0336">GPI-anchor</keyword>
<name>W2RUM7_CYPE1</name>
<evidence type="ECO:0000256" key="8">
    <source>
        <dbReference type="SAM" id="MobiDB-lite"/>
    </source>
</evidence>
<dbReference type="HOGENOM" id="CLU_070647_2_0_1"/>
<dbReference type="InterPro" id="IPR046936">
    <property type="entry name" value="BIM1-like"/>
</dbReference>
<evidence type="ECO:0000256" key="7">
    <source>
        <dbReference type="ARBA" id="ARBA00023288"/>
    </source>
</evidence>
<feature type="region of interest" description="Disordered" evidence="8">
    <location>
        <begin position="189"/>
        <end position="227"/>
    </location>
</feature>
<dbReference type="eggNOG" id="ENOG502S92W">
    <property type="taxonomic scope" value="Eukaryota"/>
</dbReference>
<keyword evidence="9" id="KW-0812">Transmembrane</keyword>
<dbReference type="Pfam" id="PF20238">
    <property type="entry name" value="BIM1-like_dom"/>
    <property type="match status" value="1"/>
</dbReference>
<evidence type="ECO:0000256" key="2">
    <source>
        <dbReference type="ARBA" id="ARBA00022475"/>
    </source>
</evidence>
<dbReference type="PANTHER" id="PTHR34992:SF1">
    <property type="entry name" value="COPPER ACQUISITION FACTOR BIM1-LIKE DOMAIN-CONTAINING PROTEIN"/>
    <property type="match status" value="1"/>
</dbReference>
<feature type="transmembrane region" description="Helical" evidence="9">
    <location>
        <begin position="237"/>
        <end position="259"/>
    </location>
</feature>
<keyword evidence="13" id="KW-1185">Reference proteome</keyword>
<dbReference type="Proteomes" id="UP000030752">
    <property type="component" value="Unassembled WGS sequence"/>
</dbReference>
<evidence type="ECO:0000256" key="9">
    <source>
        <dbReference type="SAM" id="Phobius"/>
    </source>
</evidence>
<protein>
    <recommendedName>
        <fullName evidence="11">Copper acquisition factor BIM1-like domain-containing protein</fullName>
    </recommendedName>
</protein>
<dbReference type="RefSeq" id="XP_008716853.1">
    <property type="nucleotide sequence ID" value="XM_008718631.1"/>
</dbReference>
<evidence type="ECO:0000313" key="13">
    <source>
        <dbReference type="Proteomes" id="UP000030752"/>
    </source>
</evidence>
<dbReference type="STRING" id="1220924.W2RUM7"/>
<dbReference type="AlphaFoldDB" id="W2RUM7"/>
<feature type="signal peptide" evidence="10">
    <location>
        <begin position="1"/>
        <end position="19"/>
    </location>
</feature>